<dbReference type="NCBIfam" id="TIGR02833">
    <property type="entry name" value="spore_III_AB"/>
    <property type="match status" value="1"/>
</dbReference>
<keyword evidence="1" id="KW-0175">Coiled coil</keyword>
<feature type="coiled-coil region" evidence="1">
    <location>
        <begin position="131"/>
        <end position="158"/>
    </location>
</feature>
<evidence type="ECO:0000256" key="1">
    <source>
        <dbReference type="SAM" id="Coils"/>
    </source>
</evidence>
<dbReference type="Proteomes" id="UP000199695">
    <property type="component" value="Unassembled WGS sequence"/>
</dbReference>
<dbReference type="Pfam" id="PF09548">
    <property type="entry name" value="Spore_III_AB"/>
    <property type="match status" value="1"/>
</dbReference>
<sequence length="172" mass="19011">MIKLIGACLIIIASTLIGFQLAGNVAQRPRQIRQLRSALACLETEIGYGTRPLVQACQQIASRELGPVSRLFAACARNLSQMDGASTYECFQSAVEQEWKMTALTKAEKMILLDLGHTLGISDREDQLHHLALAQSNLEVEEAKAREEQAKYEKMYKTIGVLSGALIVILMY</sequence>
<accession>A0A1H8EUB2</accession>
<dbReference type="InterPro" id="IPR014198">
    <property type="entry name" value="Spore_III_AB"/>
</dbReference>
<evidence type="ECO:0000313" key="2">
    <source>
        <dbReference type="EMBL" id="SEN22956.1"/>
    </source>
</evidence>
<name>A0A1H8EUB2_9BACL</name>
<dbReference type="PIRSF" id="PIRSF021435">
    <property type="entry name" value="SpoIIIAB"/>
    <property type="match status" value="1"/>
</dbReference>
<evidence type="ECO:0000313" key="3">
    <source>
        <dbReference type="Proteomes" id="UP000199695"/>
    </source>
</evidence>
<proteinExistence type="predicted"/>
<dbReference type="STRING" id="1173111.SAMN05444955_107170"/>
<dbReference type="RefSeq" id="WP_089968032.1">
    <property type="nucleotide sequence ID" value="NZ_FOCQ01000007.1"/>
</dbReference>
<organism evidence="2 3">
    <name type="scientific">Lihuaxuella thermophila</name>
    <dbReference type="NCBI Taxonomy" id="1173111"/>
    <lineage>
        <taxon>Bacteria</taxon>
        <taxon>Bacillati</taxon>
        <taxon>Bacillota</taxon>
        <taxon>Bacilli</taxon>
        <taxon>Bacillales</taxon>
        <taxon>Thermoactinomycetaceae</taxon>
        <taxon>Lihuaxuella</taxon>
    </lineage>
</organism>
<gene>
    <name evidence="2" type="ORF">SAMN05444955_107170</name>
</gene>
<protein>
    <submittedName>
        <fullName evidence="2">Stage III sporulation protein AB</fullName>
    </submittedName>
</protein>
<dbReference type="OrthoDB" id="1957909at2"/>
<keyword evidence="3" id="KW-1185">Reference proteome</keyword>
<dbReference type="EMBL" id="FOCQ01000007">
    <property type="protein sequence ID" value="SEN22956.1"/>
    <property type="molecule type" value="Genomic_DNA"/>
</dbReference>
<dbReference type="AlphaFoldDB" id="A0A1H8EUB2"/>
<reference evidence="2 3" key="1">
    <citation type="submission" date="2016-10" db="EMBL/GenBank/DDBJ databases">
        <authorList>
            <person name="de Groot N.N."/>
        </authorList>
    </citation>
    <scope>NUCLEOTIDE SEQUENCE [LARGE SCALE GENOMIC DNA]</scope>
    <source>
        <strain evidence="2 3">DSM 46701</strain>
    </source>
</reference>